<dbReference type="CDD" id="cd00158">
    <property type="entry name" value="RHOD"/>
    <property type="match status" value="1"/>
</dbReference>
<accession>A0ABP3G2M7</accession>
<dbReference type="InterPro" id="IPR050229">
    <property type="entry name" value="GlpE_sulfurtransferase"/>
</dbReference>
<dbReference type="PROSITE" id="PS50206">
    <property type="entry name" value="RHODANESE_3"/>
    <property type="match status" value="1"/>
</dbReference>
<evidence type="ECO:0000259" key="1">
    <source>
        <dbReference type="PROSITE" id="PS50206"/>
    </source>
</evidence>
<evidence type="ECO:0000313" key="3">
    <source>
        <dbReference type="Proteomes" id="UP001500782"/>
    </source>
</evidence>
<reference evidence="3" key="1">
    <citation type="journal article" date="2019" name="Int. J. Syst. Evol. Microbiol.">
        <title>The Global Catalogue of Microorganisms (GCM) 10K type strain sequencing project: providing services to taxonomists for standard genome sequencing and annotation.</title>
        <authorList>
            <consortium name="The Broad Institute Genomics Platform"/>
            <consortium name="The Broad Institute Genome Sequencing Center for Infectious Disease"/>
            <person name="Wu L."/>
            <person name="Ma J."/>
        </authorList>
    </citation>
    <scope>NUCLEOTIDE SEQUENCE [LARGE SCALE GENOMIC DNA]</scope>
    <source>
        <strain evidence="3">JCM 9731</strain>
    </source>
</reference>
<organism evidence="2 3">
    <name type="scientific">Bacillus carboniphilus</name>
    <dbReference type="NCBI Taxonomy" id="86663"/>
    <lineage>
        <taxon>Bacteria</taxon>
        <taxon>Bacillati</taxon>
        <taxon>Bacillota</taxon>
        <taxon>Bacilli</taxon>
        <taxon>Bacillales</taxon>
        <taxon>Bacillaceae</taxon>
        <taxon>Bacillus</taxon>
    </lineage>
</organism>
<proteinExistence type="predicted"/>
<gene>
    <name evidence="2" type="ORF">GCM10008967_24100</name>
</gene>
<sequence length="104" mass="11892">MENIREITPEEVEQQLKEGKKLNLIDVREDDEVAQGMIPQAKHIKMGEIPDNLDQLDKNEDYVIICRSGGRSGRVSEFLQEQGYKVQNMVGGMLEYIGETKPKE</sequence>
<evidence type="ECO:0000313" key="2">
    <source>
        <dbReference type="EMBL" id="GAA0332613.1"/>
    </source>
</evidence>
<dbReference type="Gene3D" id="3.40.250.10">
    <property type="entry name" value="Rhodanese-like domain"/>
    <property type="match status" value="1"/>
</dbReference>
<dbReference type="InterPro" id="IPR036873">
    <property type="entry name" value="Rhodanese-like_dom_sf"/>
</dbReference>
<keyword evidence="3" id="KW-1185">Reference proteome</keyword>
<name>A0ABP3G2M7_9BACI</name>
<feature type="domain" description="Rhodanese" evidence="1">
    <location>
        <begin position="18"/>
        <end position="101"/>
    </location>
</feature>
<dbReference type="Pfam" id="PF00581">
    <property type="entry name" value="Rhodanese"/>
    <property type="match status" value="1"/>
</dbReference>
<dbReference type="RefSeq" id="WP_343799380.1">
    <property type="nucleotide sequence ID" value="NZ_BAAADJ010000023.1"/>
</dbReference>
<dbReference type="Proteomes" id="UP001500782">
    <property type="component" value="Unassembled WGS sequence"/>
</dbReference>
<dbReference type="EMBL" id="BAAADJ010000023">
    <property type="protein sequence ID" value="GAA0332613.1"/>
    <property type="molecule type" value="Genomic_DNA"/>
</dbReference>
<dbReference type="InterPro" id="IPR001763">
    <property type="entry name" value="Rhodanese-like_dom"/>
</dbReference>
<dbReference type="PANTHER" id="PTHR43031">
    <property type="entry name" value="FAD-DEPENDENT OXIDOREDUCTASE"/>
    <property type="match status" value="1"/>
</dbReference>
<dbReference type="PANTHER" id="PTHR43031:SF17">
    <property type="entry name" value="SULFURTRANSFERASE YTWF-RELATED"/>
    <property type="match status" value="1"/>
</dbReference>
<dbReference type="SUPFAM" id="SSF52821">
    <property type="entry name" value="Rhodanese/Cell cycle control phosphatase"/>
    <property type="match status" value="1"/>
</dbReference>
<protein>
    <submittedName>
        <fullName evidence="2">Rhodanese-like domain-containing protein</fullName>
    </submittedName>
</protein>
<comment type="caution">
    <text evidence="2">The sequence shown here is derived from an EMBL/GenBank/DDBJ whole genome shotgun (WGS) entry which is preliminary data.</text>
</comment>
<dbReference type="SMART" id="SM00450">
    <property type="entry name" value="RHOD"/>
    <property type="match status" value="1"/>
</dbReference>